<evidence type="ECO:0000313" key="2">
    <source>
        <dbReference type="EMBL" id="KAF4371981.1"/>
    </source>
</evidence>
<feature type="transmembrane region" description="Helical" evidence="1">
    <location>
        <begin position="63"/>
        <end position="85"/>
    </location>
</feature>
<gene>
    <name evidence="2" type="ORF">F8388_000148</name>
</gene>
<sequence length="183" mass="20553">MVGGKVRRSLDAKSIIELLRGFNATRSSFAVFDSGDALQHYIEQSIPFQKMESSIFPFVLKGWWSGGFGYGLWIGILVALGFSVVPVPSFSLKKKFEIAGSSFSKDDSRRLASTMFPSLSSLLQRKKITLKSDMKYRQRIQRSYDPQKEKKLNRRAEALLIAAYGRGLKIESDSSLTLNELVS</sequence>
<dbReference type="PANTHER" id="PTHR36015:SF6">
    <property type="entry name" value="HOLLIDAY JUNCTION RESOLVASE MOC1, CHLOROPLASTIC-RELATED"/>
    <property type="match status" value="1"/>
</dbReference>
<dbReference type="PANTHER" id="PTHR36015">
    <property type="entry name" value="HOLLIDAY JUNCTION RESOLVASE MOC1, CHLOROPLASTIC-RELATED"/>
    <property type="match status" value="1"/>
</dbReference>
<dbReference type="EMBL" id="JAATIP010000107">
    <property type="protein sequence ID" value="KAF4371981.1"/>
    <property type="molecule type" value="Genomic_DNA"/>
</dbReference>
<reference evidence="2 3" key="1">
    <citation type="journal article" date="2020" name="bioRxiv">
        <title>Sequence and annotation of 42 cannabis genomes reveals extensive copy number variation in cannabinoid synthesis and pathogen resistance genes.</title>
        <authorList>
            <person name="Mckernan K.J."/>
            <person name="Helbert Y."/>
            <person name="Kane L.T."/>
            <person name="Ebling H."/>
            <person name="Zhang L."/>
            <person name="Liu B."/>
            <person name="Eaton Z."/>
            <person name="Mclaughlin S."/>
            <person name="Kingan S."/>
            <person name="Baybayan P."/>
            <person name="Concepcion G."/>
            <person name="Jordan M."/>
            <person name="Riva A."/>
            <person name="Barbazuk W."/>
            <person name="Harkins T."/>
        </authorList>
    </citation>
    <scope>NUCLEOTIDE SEQUENCE [LARGE SCALE GENOMIC DNA]</scope>
    <source>
        <strain evidence="3">cv. Jamaican Lion 4</strain>
        <tissue evidence="2">Leaf</tissue>
    </source>
</reference>
<keyword evidence="1" id="KW-0812">Transmembrane</keyword>
<organism evidence="2 3">
    <name type="scientific">Cannabis sativa</name>
    <name type="common">Hemp</name>
    <name type="synonym">Marijuana</name>
    <dbReference type="NCBI Taxonomy" id="3483"/>
    <lineage>
        <taxon>Eukaryota</taxon>
        <taxon>Viridiplantae</taxon>
        <taxon>Streptophyta</taxon>
        <taxon>Embryophyta</taxon>
        <taxon>Tracheophyta</taxon>
        <taxon>Spermatophyta</taxon>
        <taxon>Magnoliopsida</taxon>
        <taxon>eudicotyledons</taxon>
        <taxon>Gunneridae</taxon>
        <taxon>Pentapetalae</taxon>
        <taxon>rosids</taxon>
        <taxon>fabids</taxon>
        <taxon>Rosales</taxon>
        <taxon>Cannabaceae</taxon>
        <taxon>Cannabis</taxon>
    </lineage>
</organism>
<evidence type="ECO:0000256" key="1">
    <source>
        <dbReference type="SAM" id="Phobius"/>
    </source>
</evidence>
<dbReference type="Proteomes" id="UP000525078">
    <property type="component" value="Unassembled WGS sequence"/>
</dbReference>
<protein>
    <submittedName>
        <fullName evidence="2">Uncharacterized protein</fullName>
    </submittedName>
</protein>
<name>A0A7J6FMN5_CANSA</name>
<accession>A0A7J6FMN5</accession>
<dbReference type="InterPro" id="IPR045290">
    <property type="entry name" value="MOC1-like"/>
</dbReference>
<proteinExistence type="predicted"/>
<dbReference type="CDD" id="cd22992">
    <property type="entry name" value="MOC1"/>
    <property type="match status" value="1"/>
</dbReference>
<keyword evidence="1" id="KW-1133">Transmembrane helix</keyword>
<dbReference type="AlphaFoldDB" id="A0A7J6FMN5"/>
<keyword evidence="1" id="KW-0472">Membrane</keyword>
<evidence type="ECO:0000313" key="3">
    <source>
        <dbReference type="Proteomes" id="UP000525078"/>
    </source>
</evidence>
<dbReference type="GO" id="GO:0008821">
    <property type="term" value="F:crossover junction DNA endonuclease activity"/>
    <property type="evidence" value="ECO:0007669"/>
    <property type="project" value="InterPro"/>
</dbReference>
<comment type="caution">
    <text evidence="2">The sequence shown here is derived from an EMBL/GenBank/DDBJ whole genome shotgun (WGS) entry which is preliminary data.</text>
</comment>